<dbReference type="OrthoDB" id="4510758at2"/>
<dbReference type="AlphaFoldDB" id="A0A2W2E6K8"/>
<dbReference type="RefSeq" id="WP_111179805.1">
    <property type="nucleotide sequence ID" value="NZ_POUD01000058.1"/>
</dbReference>
<name>A0A2W2E6K8_9ACTN</name>
<keyword evidence="2" id="KW-1185">Reference proteome</keyword>
<accession>A0A2W2E6K8</accession>
<evidence type="ECO:0000313" key="1">
    <source>
        <dbReference type="EMBL" id="PZG18011.1"/>
    </source>
</evidence>
<dbReference type="EMBL" id="POUD01000058">
    <property type="protein sequence ID" value="PZG18011.1"/>
    <property type="molecule type" value="Genomic_DNA"/>
</dbReference>
<reference evidence="1 2" key="1">
    <citation type="submission" date="2018-01" db="EMBL/GenBank/DDBJ databases">
        <title>Draft genome sequence of Nonomuraea sp. KC333.</title>
        <authorList>
            <person name="Sahin N."/>
            <person name="Saygin H."/>
            <person name="Ay H."/>
        </authorList>
    </citation>
    <scope>NUCLEOTIDE SEQUENCE [LARGE SCALE GENOMIC DNA]</scope>
    <source>
        <strain evidence="1 2">KC333</strain>
    </source>
</reference>
<gene>
    <name evidence="1" type="ORF">C1J01_16190</name>
</gene>
<dbReference type="Proteomes" id="UP000249304">
    <property type="component" value="Unassembled WGS sequence"/>
</dbReference>
<organism evidence="1 2">
    <name type="scientific">Nonomuraea aridisoli</name>
    <dbReference type="NCBI Taxonomy" id="2070368"/>
    <lineage>
        <taxon>Bacteria</taxon>
        <taxon>Bacillati</taxon>
        <taxon>Actinomycetota</taxon>
        <taxon>Actinomycetes</taxon>
        <taxon>Streptosporangiales</taxon>
        <taxon>Streptosporangiaceae</taxon>
        <taxon>Nonomuraea</taxon>
    </lineage>
</organism>
<comment type="caution">
    <text evidence="1">The sequence shown here is derived from an EMBL/GenBank/DDBJ whole genome shotgun (WGS) entry which is preliminary data.</text>
</comment>
<proteinExistence type="predicted"/>
<protein>
    <submittedName>
        <fullName evidence="1">Uncharacterized protein</fullName>
    </submittedName>
</protein>
<evidence type="ECO:0000313" key="2">
    <source>
        <dbReference type="Proteomes" id="UP000249304"/>
    </source>
</evidence>
<sequence>MEALRAISYVYARCERGRQPERFVILVAAPVRGGVLLHEEHTQGASMLLNRVVPPLPPEQTVEAWLAQRNQELAAEGWSPPSRVAGIC</sequence>